<dbReference type="InterPro" id="IPR026634">
    <property type="entry name" value="TPST-like"/>
</dbReference>
<dbReference type="AlphaFoldDB" id="A0A062VKQ7"/>
<name>A0A062VKQ7_9PROT</name>
<dbReference type="SUPFAM" id="SSF48452">
    <property type="entry name" value="TPR-like"/>
    <property type="match status" value="1"/>
</dbReference>
<sequence>MDFPHACSKVRLICSILKQPENSALQKTLSETGLAGERLAEATRLLRAGAYEQAHGLCLAVLKEAPRTAQAYYLLGQLALDHGNIGKAEELFAVTVQLDPRHAGALAQQARCLLALSRRSDAVATVRAAAASAPEDAFTCDTIGVVMSRAGLHEDALPYYARATEAEPGNANYQYNFAAALQFAGDMDRARDAYLRCAAADPDDTRGLPSLVQITRQTPEENYIPALEAMFIRHQEDADAALRIGHALAKTHEDLKQPGDALAWLARAKAGKRRLIRHTPDVDSALFAAAGALAETLPVAPAPSGEGPVFICGMPRTGTTLVDRILTSHSAVTPAGELSDFALCLKRLAKTPSNLVLDPETLGAARGMDLSALGTAYLHSVRTSLGLAELFTDKMPLNILLAPVILAALPGARIICLRRHPADTVLSNYRQMFATSFSYYNYAYTLEDTARYYAGFDRLVRRYEEVLPADRFTVVHYEKIVTDQEAETRRVLAFCGLPFEEGCLAFHQNAAPVATASSAQVREPLYTSALGRWRRYEAGLQPALDILEAEGCLTPGERRRG</sequence>
<dbReference type="PANTHER" id="PTHR12788">
    <property type="entry name" value="PROTEIN-TYROSINE SULFOTRANSFERASE 2"/>
    <property type="match status" value="1"/>
</dbReference>
<dbReference type="SMART" id="SM00028">
    <property type="entry name" value="TPR"/>
    <property type="match status" value="4"/>
</dbReference>
<dbReference type="eggNOG" id="COG0457">
    <property type="taxonomic scope" value="Bacteria"/>
</dbReference>
<dbReference type="PATRIC" id="fig|1280954.3.peg.1848"/>
<dbReference type="InterPro" id="IPR027417">
    <property type="entry name" value="P-loop_NTPase"/>
</dbReference>
<proteinExistence type="predicted"/>
<dbReference type="Pfam" id="PF13469">
    <property type="entry name" value="Sulfotransfer_3"/>
    <property type="match status" value="1"/>
</dbReference>
<dbReference type="Gene3D" id="3.40.50.300">
    <property type="entry name" value="P-loop containing nucleotide triphosphate hydrolases"/>
    <property type="match status" value="1"/>
</dbReference>
<comment type="caution">
    <text evidence="3">The sequence shown here is derived from an EMBL/GenBank/DDBJ whole genome shotgun (WGS) entry which is preliminary data.</text>
</comment>
<dbReference type="GO" id="GO:0008476">
    <property type="term" value="F:protein-tyrosine sulfotransferase activity"/>
    <property type="evidence" value="ECO:0007669"/>
    <property type="project" value="InterPro"/>
</dbReference>
<keyword evidence="1 3" id="KW-0808">Transferase</keyword>
<keyword evidence="2" id="KW-0802">TPR repeat</keyword>
<dbReference type="SUPFAM" id="SSF52540">
    <property type="entry name" value="P-loop containing nucleoside triphosphate hydrolases"/>
    <property type="match status" value="1"/>
</dbReference>
<dbReference type="PANTHER" id="PTHR12788:SF10">
    <property type="entry name" value="PROTEIN-TYROSINE SULFOTRANSFERASE"/>
    <property type="match status" value="1"/>
</dbReference>
<keyword evidence="4" id="KW-1185">Reference proteome</keyword>
<accession>A0A062VKQ7</accession>
<evidence type="ECO:0000256" key="1">
    <source>
        <dbReference type="ARBA" id="ARBA00022679"/>
    </source>
</evidence>
<feature type="repeat" description="TPR" evidence="2">
    <location>
        <begin position="69"/>
        <end position="102"/>
    </location>
</feature>
<dbReference type="Pfam" id="PF13432">
    <property type="entry name" value="TPR_16"/>
    <property type="match status" value="2"/>
</dbReference>
<reference evidence="3 4" key="1">
    <citation type="journal article" date="2014" name="Antonie Van Leeuwenhoek">
        <title>Hyphomonas beringensis sp. nov. and Hyphomonas chukchiensis sp. nov., isolated from surface seawater of the Bering Sea and Chukchi Sea.</title>
        <authorList>
            <person name="Li C."/>
            <person name="Lai Q."/>
            <person name="Li G."/>
            <person name="Dong C."/>
            <person name="Wang J."/>
            <person name="Liao Y."/>
            <person name="Shao Z."/>
        </authorList>
    </citation>
    <scope>NUCLEOTIDE SEQUENCE [LARGE SCALE GENOMIC DNA]</scope>
    <source>
        <strain evidence="3 4">PS728</strain>
    </source>
</reference>
<protein>
    <submittedName>
        <fullName evidence="3">Sulfotransferase domain-containing protein</fullName>
    </submittedName>
</protein>
<evidence type="ECO:0000313" key="4">
    <source>
        <dbReference type="Proteomes" id="UP000027100"/>
    </source>
</evidence>
<dbReference type="EMBL" id="ARYM01000009">
    <property type="protein sequence ID" value="KCZ98706.1"/>
    <property type="molecule type" value="Genomic_DNA"/>
</dbReference>
<dbReference type="Gene3D" id="1.25.40.10">
    <property type="entry name" value="Tetratricopeptide repeat domain"/>
    <property type="match status" value="1"/>
</dbReference>
<dbReference type="InterPro" id="IPR011990">
    <property type="entry name" value="TPR-like_helical_dom_sf"/>
</dbReference>
<dbReference type="Proteomes" id="UP000027100">
    <property type="component" value="Unassembled WGS sequence"/>
</dbReference>
<evidence type="ECO:0000313" key="3">
    <source>
        <dbReference type="EMBL" id="KCZ98706.1"/>
    </source>
</evidence>
<dbReference type="PROSITE" id="PS50005">
    <property type="entry name" value="TPR"/>
    <property type="match status" value="1"/>
</dbReference>
<dbReference type="STRING" id="1280954.HPO_09128"/>
<dbReference type="InterPro" id="IPR019734">
    <property type="entry name" value="TPR_rpt"/>
</dbReference>
<organism evidence="3 4">
    <name type="scientific">Hyphomonas polymorpha PS728</name>
    <dbReference type="NCBI Taxonomy" id="1280954"/>
    <lineage>
        <taxon>Bacteria</taxon>
        <taxon>Pseudomonadati</taxon>
        <taxon>Pseudomonadota</taxon>
        <taxon>Alphaproteobacteria</taxon>
        <taxon>Hyphomonadales</taxon>
        <taxon>Hyphomonadaceae</taxon>
        <taxon>Hyphomonas</taxon>
    </lineage>
</organism>
<evidence type="ECO:0000256" key="2">
    <source>
        <dbReference type="PROSITE-ProRule" id="PRU00339"/>
    </source>
</evidence>
<gene>
    <name evidence="3" type="ORF">HPO_09128</name>
</gene>